<feature type="domain" description="HTH iclR-type" evidence="4">
    <location>
        <begin position="8"/>
        <end position="68"/>
    </location>
</feature>
<dbReference type="PANTHER" id="PTHR30136:SF35">
    <property type="entry name" value="HTH-TYPE TRANSCRIPTIONAL REGULATOR RV1719"/>
    <property type="match status" value="1"/>
</dbReference>
<reference evidence="6 7" key="1">
    <citation type="submission" date="2013-02" db="EMBL/GenBank/DDBJ databases">
        <title>The Genome Sequence of Enterococcus phoeniculicola BAA-412.</title>
        <authorList>
            <consortium name="The Broad Institute Genome Sequencing Platform"/>
            <consortium name="The Broad Institute Genome Sequencing Center for Infectious Disease"/>
            <person name="Earl A.M."/>
            <person name="Gilmore M.S."/>
            <person name="Lebreton F."/>
            <person name="Walker B."/>
            <person name="Young S.K."/>
            <person name="Zeng Q."/>
            <person name="Gargeya S."/>
            <person name="Fitzgerald M."/>
            <person name="Haas B."/>
            <person name="Abouelleil A."/>
            <person name="Alvarado L."/>
            <person name="Arachchi H.M."/>
            <person name="Berlin A.M."/>
            <person name="Chapman S.B."/>
            <person name="Dewar J."/>
            <person name="Goldberg J."/>
            <person name="Griggs A."/>
            <person name="Gujja S."/>
            <person name="Hansen M."/>
            <person name="Howarth C."/>
            <person name="Imamovic A."/>
            <person name="Larimer J."/>
            <person name="McCowan C."/>
            <person name="Murphy C."/>
            <person name="Neiman D."/>
            <person name="Pearson M."/>
            <person name="Priest M."/>
            <person name="Roberts A."/>
            <person name="Saif S."/>
            <person name="Shea T."/>
            <person name="Sisk P."/>
            <person name="Sykes S."/>
            <person name="Wortman J."/>
            <person name="Nusbaum C."/>
            <person name="Birren B."/>
        </authorList>
    </citation>
    <scope>NUCLEOTIDE SEQUENCE [LARGE SCALE GENOMIC DNA]</scope>
    <source>
        <strain evidence="6 7">ATCC BAA-412</strain>
    </source>
</reference>
<sequence length="252" mass="28802">MEKKKPYGTVLIKAADILDFLSNHPDSILQEITEGTKMTPSTTLKILDTLVLIGYVNRKQDKSYRLGSKLIRYANQNLEQLDLVEITQPYLEKLQEQIDETIHLGILANQEILYVNKLEPKNQTIRMSSKIGITRPLYNSAMGKAVLAELSREEIDAYLQEHELIAYTEETITNPLKLKKELAIVQQEKVAFDDEEVEKDIFCIGTAIVSENKVVGAFSISMPKYRMNNDLKERIIHEILSVKNSVENKLNH</sequence>
<keyword evidence="1" id="KW-0805">Transcription regulation</keyword>
<dbReference type="SUPFAM" id="SSF46785">
    <property type="entry name" value="Winged helix' DNA-binding domain"/>
    <property type="match status" value="1"/>
</dbReference>
<dbReference type="PANTHER" id="PTHR30136">
    <property type="entry name" value="HELIX-TURN-HELIX TRANSCRIPTIONAL REGULATOR, ICLR FAMILY"/>
    <property type="match status" value="1"/>
</dbReference>
<dbReference type="EMBL" id="AJAT01000016">
    <property type="protein sequence ID" value="EOL43170.1"/>
    <property type="molecule type" value="Genomic_DNA"/>
</dbReference>
<dbReference type="PATRIC" id="fig|1158610.3.peg.2142"/>
<dbReference type="Gene3D" id="3.30.450.40">
    <property type="match status" value="1"/>
</dbReference>
<dbReference type="InterPro" id="IPR029016">
    <property type="entry name" value="GAF-like_dom_sf"/>
</dbReference>
<dbReference type="InterPro" id="IPR050707">
    <property type="entry name" value="HTH_MetabolicPath_Reg"/>
</dbReference>
<dbReference type="HOGENOM" id="CLU_062618_6_3_9"/>
<dbReference type="eggNOG" id="COG1414">
    <property type="taxonomic scope" value="Bacteria"/>
</dbReference>
<dbReference type="InterPro" id="IPR036390">
    <property type="entry name" value="WH_DNA-bd_sf"/>
</dbReference>
<protein>
    <submittedName>
        <fullName evidence="6">IclR transcriptional regulator</fullName>
    </submittedName>
</protein>
<accession>R3WMT7</accession>
<dbReference type="Pfam" id="PF01614">
    <property type="entry name" value="IclR_C"/>
    <property type="match status" value="1"/>
</dbReference>
<evidence type="ECO:0000256" key="1">
    <source>
        <dbReference type="ARBA" id="ARBA00023015"/>
    </source>
</evidence>
<dbReference type="GO" id="GO:0003700">
    <property type="term" value="F:DNA-binding transcription factor activity"/>
    <property type="evidence" value="ECO:0007669"/>
    <property type="project" value="TreeGrafter"/>
</dbReference>
<dbReference type="Gene3D" id="1.10.10.10">
    <property type="entry name" value="Winged helix-like DNA-binding domain superfamily/Winged helix DNA-binding domain"/>
    <property type="match status" value="1"/>
</dbReference>
<keyword evidence="2" id="KW-0238">DNA-binding</keyword>
<keyword evidence="7" id="KW-1185">Reference proteome</keyword>
<dbReference type="InterPro" id="IPR036388">
    <property type="entry name" value="WH-like_DNA-bd_sf"/>
</dbReference>
<dbReference type="PROSITE" id="PS51078">
    <property type="entry name" value="ICLR_ED"/>
    <property type="match status" value="1"/>
</dbReference>
<dbReference type="InterPro" id="IPR005471">
    <property type="entry name" value="Tscrpt_reg_IclR_N"/>
</dbReference>
<proteinExistence type="predicted"/>
<dbReference type="RefSeq" id="WP_010768809.1">
    <property type="nucleotide sequence ID" value="NZ_ASWE01000002.1"/>
</dbReference>
<evidence type="ECO:0000313" key="6">
    <source>
        <dbReference type="EMBL" id="EOL43170.1"/>
    </source>
</evidence>
<keyword evidence="3" id="KW-0804">Transcription</keyword>
<evidence type="ECO:0000256" key="3">
    <source>
        <dbReference type="ARBA" id="ARBA00023163"/>
    </source>
</evidence>
<evidence type="ECO:0000256" key="2">
    <source>
        <dbReference type="ARBA" id="ARBA00023125"/>
    </source>
</evidence>
<dbReference type="SMART" id="SM00346">
    <property type="entry name" value="HTH_ICLR"/>
    <property type="match status" value="1"/>
</dbReference>
<feature type="domain" description="IclR-ED" evidence="5">
    <location>
        <begin position="69"/>
        <end position="252"/>
    </location>
</feature>
<dbReference type="STRING" id="154621.RV11_GL000614"/>
<dbReference type="GO" id="GO:0003677">
    <property type="term" value="F:DNA binding"/>
    <property type="evidence" value="ECO:0007669"/>
    <property type="project" value="UniProtKB-KW"/>
</dbReference>
<evidence type="ECO:0000259" key="5">
    <source>
        <dbReference type="PROSITE" id="PS51078"/>
    </source>
</evidence>
<evidence type="ECO:0000313" key="7">
    <source>
        <dbReference type="Proteomes" id="UP000013785"/>
    </source>
</evidence>
<comment type="caution">
    <text evidence="6">The sequence shown here is derived from an EMBL/GenBank/DDBJ whole genome shotgun (WGS) entry which is preliminary data.</text>
</comment>
<dbReference type="PROSITE" id="PS51077">
    <property type="entry name" value="HTH_ICLR"/>
    <property type="match status" value="1"/>
</dbReference>
<dbReference type="OrthoDB" id="9791752at2"/>
<dbReference type="InterPro" id="IPR014757">
    <property type="entry name" value="Tscrpt_reg_IclR_C"/>
</dbReference>
<evidence type="ECO:0000259" key="4">
    <source>
        <dbReference type="PROSITE" id="PS51077"/>
    </source>
</evidence>
<name>R3WMT7_9ENTE</name>
<dbReference type="SUPFAM" id="SSF55781">
    <property type="entry name" value="GAF domain-like"/>
    <property type="match status" value="1"/>
</dbReference>
<dbReference type="GO" id="GO:0045892">
    <property type="term" value="P:negative regulation of DNA-templated transcription"/>
    <property type="evidence" value="ECO:0007669"/>
    <property type="project" value="TreeGrafter"/>
</dbReference>
<organism evidence="6 7">
    <name type="scientific">Enterococcus phoeniculicola ATCC BAA-412</name>
    <dbReference type="NCBI Taxonomy" id="1158610"/>
    <lineage>
        <taxon>Bacteria</taxon>
        <taxon>Bacillati</taxon>
        <taxon>Bacillota</taxon>
        <taxon>Bacilli</taxon>
        <taxon>Lactobacillales</taxon>
        <taxon>Enterococcaceae</taxon>
        <taxon>Enterococcus</taxon>
    </lineage>
</organism>
<dbReference type="Proteomes" id="UP000013785">
    <property type="component" value="Unassembled WGS sequence"/>
</dbReference>
<dbReference type="AlphaFoldDB" id="R3WMT7"/>
<dbReference type="Pfam" id="PF09339">
    <property type="entry name" value="HTH_IclR"/>
    <property type="match status" value="1"/>
</dbReference>
<gene>
    <name evidence="6" type="ORF">UC3_02147</name>
</gene>